<evidence type="ECO:0000313" key="2">
    <source>
        <dbReference type="Proteomes" id="UP001499990"/>
    </source>
</evidence>
<reference evidence="2" key="1">
    <citation type="journal article" date="2019" name="Int. J. Syst. Evol. Microbiol.">
        <title>The Global Catalogue of Microorganisms (GCM) 10K type strain sequencing project: providing services to taxonomists for standard genome sequencing and annotation.</title>
        <authorList>
            <consortium name="The Broad Institute Genomics Platform"/>
            <consortium name="The Broad Institute Genome Sequencing Center for Infectious Disease"/>
            <person name="Wu L."/>
            <person name="Ma J."/>
        </authorList>
    </citation>
    <scope>NUCLEOTIDE SEQUENCE [LARGE SCALE GENOMIC DNA]</scope>
    <source>
        <strain evidence="2">JCM 9651</strain>
    </source>
</reference>
<dbReference type="Proteomes" id="UP001499990">
    <property type="component" value="Unassembled WGS sequence"/>
</dbReference>
<dbReference type="EMBL" id="BAAAYL010000001">
    <property type="protein sequence ID" value="GAA3368323.1"/>
    <property type="molecule type" value="Genomic_DNA"/>
</dbReference>
<name>A0ABP6S587_9ACTN</name>
<comment type="caution">
    <text evidence="1">The sequence shown here is derived from an EMBL/GenBank/DDBJ whole genome shotgun (WGS) entry which is preliminary data.</text>
</comment>
<organism evidence="1 2">
    <name type="scientific">Streptomyces sannanensis</name>
    <dbReference type="NCBI Taxonomy" id="285536"/>
    <lineage>
        <taxon>Bacteria</taxon>
        <taxon>Bacillati</taxon>
        <taxon>Actinomycetota</taxon>
        <taxon>Actinomycetes</taxon>
        <taxon>Kitasatosporales</taxon>
        <taxon>Streptomycetaceae</taxon>
        <taxon>Streptomyces</taxon>
    </lineage>
</organism>
<protein>
    <submittedName>
        <fullName evidence="1">Uncharacterized protein</fullName>
    </submittedName>
</protein>
<keyword evidence="2" id="KW-1185">Reference proteome</keyword>
<accession>A0ABP6S587</accession>
<proteinExistence type="predicted"/>
<sequence length="79" mass="8294">MLITGLLEHHVPISEAMRAEIAVVAEAWGMWTALAPGIGRCPGSDDGDTSLKLIEQADGVPLRRRLPAEAGQCATSAGR</sequence>
<gene>
    <name evidence="1" type="ORF">GCM10020367_06230</name>
</gene>
<evidence type="ECO:0000313" key="1">
    <source>
        <dbReference type="EMBL" id="GAA3368323.1"/>
    </source>
</evidence>